<proteinExistence type="predicted"/>
<dbReference type="AlphaFoldDB" id="A0A1I7SNA5"/>
<accession>A0A1I7SNA5</accession>
<reference evidence="3" key="1">
    <citation type="submission" date="2016-11" db="UniProtKB">
        <authorList>
            <consortium name="WormBaseParasite"/>
        </authorList>
    </citation>
    <scope>IDENTIFICATION</scope>
</reference>
<name>A0A1I7SNA5_BURXY</name>
<dbReference type="InterPro" id="IPR007110">
    <property type="entry name" value="Ig-like_dom"/>
</dbReference>
<feature type="domain" description="Ig-like" evidence="1">
    <location>
        <begin position="130"/>
        <end position="180"/>
    </location>
</feature>
<dbReference type="WBParaSite" id="BXY_1454300.1">
    <property type="protein sequence ID" value="BXY_1454300.1"/>
    <property type="gene ID" value="BXY_1454300"/>
</dbReference>
<protein>
    <submittedName>
        <fullName evidence="3">Ig-like domain-containing protein</fullName>
    </submittedName>
</protein>
<dbReference type="InterPro" id="IPR013783">
    <property type="entry name" value="Ig-like_fold"/>
</dbReference>
<evidence type="ECO:0000313" key="2">
    <source>
        <dbReference type="Proteomes" id="UP000095284"/>
    </source>
</evidence>
<dbReference type="Proteomes" id="UP000095284">
    <property type="component" value="Unplaced"/>
</dbReference>
<sequence length="180" mass="19527">MCRGENQVAFQFSDAIGAATLCSLFSRQNKKKISSVSPEITKKSPNETVVAVGAEISLVCESSAYPLANTSWYYMDEPIEETGVNYTIRGNGNLIVSGLNEKGDLPFKCVVWNEAGEASSLYVVKAISAPATIGPNQVRQVNSSQGQPTIITCEIEIEWEKSEVVWKKNGELIKLGGVSF</sequence>
<dbReference type="InterPro" id="IPR036179">
    <property type="entry name" value="Ig-like_dom_sf"/>
</dbReference>
<organism evidence="2 3">
    <name type="scientific">Bursaphelenchus xylophilus</name>
    <name type="common">Pinewood nematode worm</name>
    <name type="synonym">Aphelenchoides xylophilus</name>
    <dbReference type="NCBI Taxonomy" id="6326"/>
    <lineage>
        <taxon>Eukaryota</taxon>
        <taxon>Metazoa</taxon>
        <taxon>Ecdysozoa</taxon>
        <taxon>Nematoda</taxon>
        <taxon>Chromadorea</taxon>
        <taxon>Rhabditida</taxon>
        <taxon>Tylenchina</taxon>
        <taxon>Tylenchomorpha</taxon>
        <taxon>Aphelenchoidea</taxon>
        <taxon>Aphelenchoididae</taxon>
        <taxon>Bursaphelenchus</taxon>
    </lineage>
</organism>
<evidence type="ECO:0000313" key="3">
    <source>
        <dbReference type="WBParaSite" id="BXY_1454300.1"/>
    </source>
</evidence>
<evidence type="ECO:0000259" key="1">
    <source>
        <dbReference type="PROSITE" id="PS50835"/>
    </source>
</evidence>
<feature type="domain" description="Ig-like" evidence="1">
    <location>
        <begin position="38"/>
        <end position="128"/>
    </location>
</feature>
<dbReference type="Pfam" id="PF13927">
    <property type="entry name" value="Ig_3"/>
    <property type="match status" value="1"/>
</dbReference>
<dbReference type="SUPFAM" id="SSF48726">
    <property type="entry name" value="Immunoglobulin"/>
    <property type="match status" value="1"/>
</dbReference>
<dbReference type="Gene3D" id="2.60.40.10">
    <property type="entry name" value="Immunoglobulins"/>
    <property type="match status" value="1"/>
</dbReference>
<dbReference type="PROSITE" id="PS50835">
    <property type="entry name" value="IG_LIKE"/>
    <property type="match status" value="2"/>
</dbReference>